<dbReference type="InterPro" id="IPR015947">
    <property type="entry name" value="PUA-like_sf"/>
</dbReference>
<evidence type="ECO:0000313" key="3">
    <source>
        <dbReference type="EMBL" id="KKM70476.1"/>
    </source>
</evidence>
<sequence>MSELLRPFTTLLISPEVPMRQAILAGDKTVTLRLGHRDYQRGDKLMLCCHLDPWAVMTTVVSVRHTSLAEVGQLDWEAEGFDSHQEMVEGIERYYGPMIPQQNITILRWGALEGQLTEPPTEDAEAPTRQAIQASLEPNMEAAKRISELGMSTEPPTEEPEVVAPEGSKEEA</sequence>
<evidence type="ECO:0000259" key="2">
    <source>
        <dbReference type="SMART" id="SM01022"/>
    </source>
</evidence>
<proteinExistence type="predicted"/>
<feature type="domain" description="ASCH" evidence="2">
    <location>
        <begin position="11"/>
        <end position="105"/>
    </location>
</feature>
<dbReference type="Gene3D" id="2.30.130.30">
    <property type="entry name" value="Hypothetical protein"/>
    <property type="match status" value="1"/>
</dbReference>
<organism evidence="3">
    <name type="scientific">marine sediment metagenome</name>
    <dbReference type="NCBI Taxonomy" id="412755"/>
    <lineage>
        <taxon>unclassified sequences</taxon>
        <taxon>metagenomes</taxon>
        <taxon>ecological metagenomes</taxon>
    </lineage>
</organism>
<gene>
    <name evidence="3" type="ORF">LCGC14_1440250</name>
</gene>
<reference evidence="3" key="1">
    <citation type="journal article" date="2015" name="Nature">
        <title>Complex archaea that bridge the gap between prokaryotes and eukaryotes.</title>
        <authorList>
            <person name="Spang A."/>
            <person name="Saw J.H."/>
            <person name="Jorgensen S.L."/>
            <person name="Zaremba-Niedzwiedzka K."/>
            <person name="Martijn J."/>
            <person name="Lind A.E."/>
            <person name="van Eijk R."/>
            <person name="Schleper C."/>
            <person name="Guy L."/>
            <person name="Ettema T.J."/>
        </authorList>
    </citation>
    <scope>NUCLEOTIDE SEQUENCE</scope>
</reference>
<dbReference type="SMART" id="SM01022">
    <property type="entry name" value="ASCH"/>
    <property type="match status" value="1"/>
</dbReference>
<feature type="region of interest" description="Disordered" evidence="1">
    <location>
        <begin position="135"/>
        <end position="172"/>
    </location>
</feature>
<evidence type="ECO:0000256" key="1">
    <source>
        <dbReference type="SAM" id="MobiDB-lite"/>
    </source>
</evidence>
<comment type="caution">
    <text evidence="3">The sequence shown here is derived from an EMBL/GenBank/DDBJ whole genome shotgun (WGS) entry which is preliminary data.</text>
</comment>
<dbReference type="AlphaFoldDB" id="A0A0F9K726"/>
<dbReference type="SUPFAM" id="SSF88697">
    <property type="entry name" value="PUA domain-like"/>
    <property type="match status" value="1"/>
</dbReference>
<accession>A0A0F9K726</accession>
<dbReference type="Pfam" id="PF04266">
    <property type="entry name" value="ASCH"/>
    <property type="match status" value="1"/>
</dbReference>
<dbReference type="EMBL" id="LAZR01009811">
    <property type="protein sequence ID" value="KKM70476.1"/>
    <property type="molecule type" value="Genomic_DNA"/>
</dbReference>
<protein>
    <recommendedName>
        <fullName evidence="2">ASCH domain-containing protein</fullName>
    </recommendedName>
</protein>
<dbReference type="InterPro" id="IPR007374">
    <property type="entry name" value="ASCH_domain"/>
</dbReference>
<name>A0A0F9K726_9ZZZZ</name>